<sequence length="520" mass="58187">MKTKFIIVLALGLQLLSAKTISIMGTADLQGMMKPSLQDIDLNGDGKKEKVEMGGIAHLATAYHQLKKENPNSFVVSAGDDLMNKFFHVYKGKAIFSLMSDAGYDLYALGNHEFDKGSDVLAKALDEASFTTICSDLNVSNSALKGKCTPYLIKEIDGVKVGFFTIMTENLLMVTSEKKVKFLSKNIETSEKMIKLLRAKGANVVVLISHIGYKNDIALAKQVKGIDLIFGGHSHHYVKKMGHIGKTSLVNGGEQGTFIVKVDIPLDDNLNVLHDQLKMTQIPVETQKYKANKEIDQKIDAYLKQFPKAIVLGETQSAWNLGSDAVRKNESTVVNLINDLMKEKFKVDIVLNNAGAFRGKQIYPKGNITDEMLKAIDEFSNYAIRFKLKGKHLKPILERSASQYGEGGLLHPSGLKYKIILAKTKQKLDNKKVIRKGERVENIEVYINDKWTKIEAEKTYNIASNAFIVENEGDGYFWFNQYGTDFENTFATFYSIMAETLEKKKVLSPQQKDARLEIIK</sequence>
<dbReference type="GO" id="GO:0009166">
    <property type="term" value="P:nucleotide catabolic process"/>
    <property type="evidence" value="ECO:0007669"/>
    <property type="project" value="InterPro"/>
</dbReference>
<dbReference type="SUPFAM" id="SSF55816">
    <property type="entry name" value="5'-nucleotidase (syn. UDP-sugar hydrolase), C-terminal domain"/>
    <property type="match status" value="1"/>
</dbReference>
<evidence type="ECO:0000256" key="1">
    <source>
        <dbReference type="ARBA" id="ARBA00006654"/>
    </source>
</evidence>
<dbReference type="EC" id="3.1.3.5" evidence="6"/>
<dbReference type="GO" id="GO:0008253">
    <property type="term" value="F:5'-nucleotidase activity"/>
    <property type="evidence" value="ECO:0007669"/>
    <property type="project" value="UniProtKB-EC"/>
</dbReference>
<dbReference type="InterPro" id="IPR006179">
    <property type="entry name" value="5_nucleotidase/apyrase"/>
</dbReference>
<feature type="domain" description="5'-Nucleotidase C-terminal" evidence="5">
    <location>
        <begin position="321"/>
        <end position="480"/>
    </location>
</feature>
<dbReference type="Pfam" id="PF02872">
    <property type="entry name" value="5_nucleotid_C"/>
    <property type="match status" value="1"/>
</dbReference>
<dbReference type="Pfam" id="PF00149">
    <property type="entry name" value="Metallophos"/>
    <property type="match status" value="1"/>
</dbReference>
<evidence type="ECO:0000259" key="4">
    <source>
        <dbReference type="Pfam" id="PF00149"/>
    </source>
</evidence>
<feature type="signal peptide" evidence="3">
    <location>
        <begin position="1"/>
        <end position="20"/>
    </location>
</feature>
<evidence type="ECO:0000256" key="3">
    <source>
        <dbReference type="RuleBase" id="RU362119"/>
    </source>
</evidence>
<protein>
    <submittedName>
        <fullName evidence="6">2',3'-cyclic-nucleotide 2'-phosphodiesterase )</fullName>
        <ecNumber evidence="6">3.1.3.5</ecNumber>
        <ecNumber evidence="6">3.1.4.16</ecNumber>
    </submittedName>
</protein>
<keyword evidence="3 6" id="KW-0378">Hydrolase</keyword>
<name>A0A6S6SRV0_9BACT</name>
<dbReference type="Gene3D" id="3.90.780.10">
    <property type="entry name" value="5'-Nucleotidase, C-terminal domain"/>
    <property type="match status" value="1"/>
</dbReference>
<dbReference type="CDD" id="cd00845">
    <property type="entry name" value="MPP_UshA_N_like"/>
    <property type="match status" value="1"/>
</dbReference>
<keyword evidence="2 3" id="KW-0732">Signal</keyword>
<feature type="domain" description="Calcineurin-like phosphoesterase" evidence="4">
    <location>
        <begin position="23"/>
        <end position="237"/>
    </location>
</feature>
<dbReference type="InterPro" id="IPR006146">
    <property type="entry name" value="5'-Nucleotdase_CS"/>
</dbReference>
<accession>A0A6S6SRV0</accession>
<dbReference type="InterPro" id="IPR004843">
    <property type="entry name" value="Calcineurin-like_PHP"/>
</dbReference>
<evidence type="ECO:0000313" key="6">
    <source>
        <dbReference type="EMBL" id="CAA6805984.1"/>
    </source>
</evidence>
<dbReference type="AlphaFoldDB" id="A0A6S6SRV0"/>
<dbReference type="Gene3D" id="3.60.21.10">
    <property type="match status" value="1"/>
</dbReference>
<dbReference type="PANTHER" id="PTHR11575">
    <property type="entry name" value="5'-NUCLEOTIDASE-RELATED"/>
    <property type="match status" value="1"/>
</dbReference>
<proteinExistence type="inferred from homology"/>
<dbReference type="EC" id="3.1.4.16" evidence="6"/>
<dbReference type="InterPro" id="IPR029052">
    <property type="entry name" value="Metallo-depent_PP-like"/>
</dbReference>
<organism evidence="6">
    <name type="scientific">uncultured Sulfurovum sp</name>
    <dbReference type="NCBI Taxonomy" id="269237"/>
    <lineage>
        <taxon>Bacteria</taxon>
        <taxon>Pseudomonadati</taxon>
        <taxon>Campylobacterota</taxon>
        <taxon>Epsilonproteobacteria</taxon>
        <taxon>Campylobacterales</taxon>
        <taxon>Sulfurovaceae</taxon>
        <taxon>Sulfurovum</taxon>
        <taxon>environmental samples</taxon>
    </lineage>
</organism>
<feature type="chain" id="PRO_5028511732" evidence="3">
    <location>
        <begin position="21"/>
        <end position="520"/>
    </location>
</feature>
<dbReference type="InterPro" id="IPR008334">
    <property type="entry name" value="5'-Nucleotdase_C"/>
</dbReference>
<dbReference type="GO" id="GO:0008663">
    <property type="term" value="F:2',3'-cyclic-nucleotide 2'-phosphodiesterase activity"/>
    <property type="evidence" value="ECO:0007669"/>
    <property type="project" value="UniProtKB-EC"/>
</dbReference>
<dbReference type="GO" id="GO:0000166">
    <property type="term" value="F:nucleotide binding"/>
    <property type="evidence" value="ECO:0007669"/>
    <property type="project" value="UniProtKB-KW"/>
</dbReference>
<dbReference type="EMBL" id="CACVAR010000147">
    <property type="protein sequence ID" value="CAA6805984.1"/>
    <property type="molecule type" value="Genomic_DNA"/>
</dbReference>
<reference evidence="6" key="1">
    <citation type="submission" date="2020-01" db="EMBL/GenBank/DDBJ databases">
        <authorList>
            <person name="Meier V. D."/>
            <person name="Meier V D."/>
        </authorList>
    </citation>
    <scope>NUCLEOTIDE SEQUENCE</scope>
    <source>
        <strain evidence="6">HLG_WM_MAG_03</strain>
    </source>
</reference>
<gene>
    <name evidence="6" type="ORF">HELGO_WM37304</name>
</gene>
<dbReference type="SUPFAM" id="SSF56300">
    <property type="entry name" value="Metallo-dependent phosphatases"/>
    <property type="match status" value="1"/>
</dbReference>
<dbReference type="GO" id="GO:0046872">
    <property type="term" value="F:metal ion binding"/>
    <property type="evidence" value="ECO:0007669"/>
    <property type="project" value="InterPro"/>
</dbReference>
<evidence type="ECO:0000259" key="5">
    <source>
        <dbReference type="Pfam" id="PF02872"/>
    </source>
</evidence>
<keyword evidence="3" id="KW-0547">Nucleotide-binding</keyword>
<evidence type="ECO:0000256" key="2">
    <source>
        <dbReference type="ARBA" id="ARBA00022729"/>
    </source>
</evidence>
<dbReference type="PRINTS" id="PR01607">
    <property type="entry name" value="APYRASEFAMLY"/>
</dbReference>
<dbReference type="PROSITE" id="PS00786">
    <property type="entry name" value="5_NUCLEOTIDASE_2"/>
    <property type="match status" value="1"/>
</dbReference>
<dbReference type="GO" id="GO:0030288">
    <property type="term" value="C:outer membrane-bounded periplasmic space"/>
    <property type="evidence" value="ECO:0007669"/>
    <property type="project" value="TreeGrafter"/>
</dbReference>
<comment type="similarity">
    <text evidence="1 3">Belongs to the 5'-nucleotidase family.</text>
</comment>
<dbReference type="PANTHER" id="PTHR11575:SF24">
    <property type="entry name" value="5'-NUCLEOTIDASE"/>
    <property type="match status" value="1"/>
</dbReference>
<dbReference type="InterPro" id="IPR036907">
    <property type="entry name" value="5'-Nucleotdase_C_sf"/>
</dbReference>